<dbReference type="InterPro" id="IPR018060">
    <property type="entry name" value="HTH_AraC"/>
</dbReference>
<evidence type="ECO:0000313" key="9">
    <source>
        <dbReference type="EMBL" id="PHU37277.1"/>
    </source>
</evidence>
<dbReference type="GO" id="GO:0043565">
    <property type="term" value="F:sequence-specific DNA binding"/>
    <property type="evidence" value="ECO:0007669"/>
    <property type="project" value="InterPro"/>
</dbReference>
<dbReference type="AlphaFoldDB" id="A0A2G3E1V7"/>
<evidence type="ECO:0000256" key="4">
    <source>
        <dbReference type="ARBA" id="ARBA00023163"/>
    </source>
</evidence>
<dbReference type="InterPro" id="IPR020449">
    <property type="entry name" value="Tscrpt_reg_AraC-type_HTH"/>
</dbReference>
<evidence type="ECO:0000256" key="2">
    <source>
        <dbReference type="ARBA" id="ARBA00023015"/>
    </source>
</evidence>
<dbReference type="InterPro" id="IPR009057">
    <property type="entry name" value="Homeodomain-like_sf"/>
</dbReference>
<keyword evidence="10" id="KW-1185">Reference proteome</keyword>
<dbReference type="PANTHER" id="PTHR43280:SF2">
    <property type="entry name" value="HTH-TYPE TRANSCRIPTIONAL REGULATOR EXSA"/>
    <property type="match status" value="1"/>
</dbReference>
<dbReference type="GO" id="GO:0003700">
    <property type="term" value="F:DNA-binding transcription factor activity"/>
    <property type="evidence" value="ECO:0007669"/>
    <property type="project" value="InterPro"/>
</dbReference>
<keyword evidence="6" id="KW-0597">Phosphoprotein</keyword>
<organism evidence="9 10">
    <name type="scientific">Agathobacter ruminis</name>
    <dbReference type="NCBI Taxonomy" id="1712665"/>
    <lineage>
        <taxon>Bacteria</taxon>
        <taxon>Bacillati</taxon>
        <taxon>Bacillota</taxon>
        <taxon>Clostridia</taxon>
        <taxon>Lachnospirales</taxon>
        <taxon>Lachnospiraceae</taxon>
        <taxon>Agathobacter</taxon>
    </lineage>
</organism>
<keyword evidence="4" id="KW-0804">Transcription</keyword>
<dbReference type="PRINTS" id="PR00032">
    <property type="entry name" value="HTHARAC"/>
</dbReference>
<dbReference type="SUPFAM" id="SSF46689">
    <property type="entry name" value="Homeodomain-like"/>
    <property type="match status" value="2"/>
</dbReference>
<evidence type="ECO:0000313" key="10">
    <source>
        <dbReference type="Proteomes" id="UP000224563"/>
    </source>
</evidence>
<keyword evidence="3 9" id="KW-0238">DNA-binding</keyword>
<evidence type="ECO:0000256" key="6">
    <source>
        <dbReference type="PROSITE-ProRule" id="PRU00169"/>
    </source>
</evidence>
<comment type="caution">
    <text evidence="9">The sequence shown here is derived from an EMBL/GenBank/DDBJ whole genome shotgun (WGS) entry which is preliminary data.</text>
</comment>
<dbReference type="Gene3D" id="3.40.50.2300">
    <property type="match status" value="1"/>
</dbReference>
<comment type="function">
    <text evidence="5">May play the central regulatory role in sporulation. It may be an element of the effector pathway responsible for the activation of sporulation genes in response to nutritional stress. Spo0A may act in concert with spo0H (a sigma factor) to control the expression of some genes that are critical to the sporulation process.</text>
</comment>
<dbReference type="RefSeq" id="WP_099386389.1">
    <property type="nucleotide sequence ID" value="NZ_PDYG01000070.1"/>
</dbReference>
<dbReference type="Gene3D" id="1.10.10.60">
    <property type="entry name" value="Homeodomain-like"/>
    <property type="match status" value="2"/>
</dbReference>
<reference evidence="9 10" key="2">
    <citation type="submission" date="2017-10" db="EMBL/GenBank/DDBJ databases">
        <authorList>
            <person name="Banno H."/>
            <person name="Chua N.-H."/>
        </authorList>
    </citation>
    <scope>NUCLEOTIDE SEQUENCE [LARGE SCALE GENOMIC DNA]</scope>
    <source>
        <strain evidence="9 10">JK623</strain>
    </source>
</reference>
<feature type="modified residue" description="4-aspartylphosphate" evidence="6">
    <location>
        <position position="55"/>
    </location>
</feature>
<dbReference type="EMBL" id="PDYG01000070">
    <property type="protein sequence ID" value="PHU37277.1"/>
    <property type="molecule type" value="Genomic_DNA"/>
</dbReference>
<dbReference type="Pfam" id="PF12833">
    <property type="entry name" value="HTH_18"/>
    <property type="match status" value="1"/>
</dbReference>
<gene>
    <name evidence="9" type="ORF">CSX02_08695</name>
</gene>
<dbReference type="GO" id="GO:0000160">
    <property type="term" value="P:phosphorelay signal transduction system"/>
    <property type="evidence" value="ECO:0007669"/>
    <property type="project" value="InterPro"/>
</dbReference>
<feature type="domain" description="HTH araC/xylS-type" evidence="7">
    <location>
        <begin position="432"/>
        <end position="530"/>
    </location>
</feature>
<dbReference type="SMART" id="SM00448">
    <property type="entry name" value="REC"/>
    <property type="match status" value="1"/>
</dbReference>
<dbReference type="InterPro" id="IPR018062">
    <property type="entry name" value="HTH_AraC-typ_CS"/>
</dbReference>
<sequence length="531" mass="61432">MYRILLADDEGIVLDSLKMIIHKNFPEEFQIETARTGRDVIELAEVFRPDIAFMDIQMPGINGIDAMREIKKINTNIIFVVLTAYDRFEYAKESANLGVFEYMNKPFTADAIIEVLNRVIRKINSNRKKRSDDLKIREKMETVTPIIETGFVYSIMFEEFSEDEVENYKQLLELDCENGCMMVFAVGEDQKGSQMTNAVGAGVKIQKFYAKIREQIHECWRDAIVGSIISSRIPVFLPQDKPKMDYEERIEMIDRNRELARNLFKLTDCKFRIGIGSTVKLRDSLRSYEESINALANSVGSVAHVDDMPLSCQYDDEYPVELEGQLFESLRAADVETCKRLAADFFDWMIQAYGETEPAVRVKTIEFVLWAEHEAYLVGAMKYHFTDRSDYLLRVTSAENNSSLRDWFVGKFRDACSKIATKQENHENHVVAEAKAFIQKNFGNDISLDELSRVLNLSPYYFSKLFKEETGMTFMEYLTNLRLDRAKDLLKNSNLTMKEICSDIGYGDPNYFSRIFKKNLGMTPTEYRELN</sequence>
<dbReference type="PROSITE" id="PS50110">
    <property type="entry name" value="RESPONSE_REGULATORY"/>
    <property type="match status" value="1"/>
</dbReference>
<accession>A0A2G3E1V7</accession>
<evidence type="ECO:0000256" key="1">
    <source>
        <dbReference type="ARBA" id="ARBA00018672"/>
    </source>
</evidence>
<dbReference type="PANTHER" id="PTHR43280">
    <property type="entry name" value="ARAC-FAMILY TRANSCRIPTIONAL REGULATOR"/>
    <property type="match status" value="1"/>
</dbReference>
<proteinExistence type="predicted"/>
<evidence type="ECO:0000259" key="8">
    <source>
        <dbReference type="PROSITE" id="PS50110"/>
    </source>
</evidence>
<dbReference type="PROSITE" id="PS01124">
    <property type="entry name" value="HTH_ARAC_FAMILY_2"/>
    <property type="match status" value="1"/>
</dbReference>
<dbReference type="Pfam" id="PF00072">
    <property type="entry name" value="Response_reg"/>
    <property type="match status" value="1"/>
</dbReference>
<dbReference type="InterPro" id="IPR001789">
    <property type="entry name" value="Sig_transdc_resp-reg_receiver"/>
</dbReference>
<keyword evidence="2" id="KW-0805">Transcription regulation</keyword>
<dbReference type="PROSITE" id="PS00041">
    <property type="entry name" value="HTH_ARAC_FAMILY_1"/>
    <property type="match status" value="1"/>
</dbReference>
<evidence type="ECO:0000259" key="7">
    <source>
        <dbReference type="PROSITE" id="PS01124"/>
    </source>
</evidence>
<evidence type="ECO:0000256" key="3">
    <source>
        <dbReference type="ARBA" id="ARBA00023125"/>
    </source>
</evidence>
<reference evidence="9 10" key="1">
    <citation type="submission" date="2017-10" db="EMBL/GenBank/DDBJ databases">
        <title>Resolving the taxonomy of Roseburia spp., Eubacterium rectale and Agathobacter spp. through phylogenomic analysis.</title>
        <authorList>
            <person name="Sheridan P.O."/>
            <person name="Walker A.W."/>
            <person name="Duncan S.H."/>
            <person name="Scott K.P."/>
            <person name="Toole P.W.O."/>
            <person name="Luis P."/>
            <person name="Flint H.J."/>
        </authorList>
    </citation>
    <scope>NUCLEOTIDE SEQUENCE [LARGE SCALE GENOMIC DNA]</scope>
    <source>
        <strain evidence="9 10">JK623</strain>
    </source>
</reference>
<feature type="domain" description="Response regulatory" evidence="8">
    <location>
        <begin position="3"/>
        <end position="120"/>
    </location>
</feature>
<dbReference type="SMART" id="SM00342">
    <property type="entry name" value="HTH_ARAC"/>
    <property type="match status" value="1"/>
</dbReference>
<dbReference type="CDD" id="cd17536">
    <property type="entry name" value="REC_YesN-like"/>
    <property type="match status" value="1"/>
</dbReference>
<dbReference type="InterPro" id="IPR011006">
    <property type="entry name" value="CheY-like_superfamily"/>
</dbReference>
<protein>
    <recommendedName>
        <fullName evidence="1">Stage 0 sporulation protein A homolog</fullName>
    </recommendedName>
</protein>
<name>A0A2G3E1V7_9FIRM</name>
<dbReference type="Proteomes" id="UP000224563">
    <property type="component" value="Unassembled WGS sequence"/>
</dbReference>
<evidence type="ECO:0000256" key="5">
    <source>
        <dbReference type="ARBA" id="ARBA00024867"/>
    </source>
</evidence>
<dbReference type="SUPFAM" id="SSF52172">
    <property type="entry name" value="CheY-like"/>
    <property type="match status" value="1"/>
</dbReference>